<dbReference type="PANTHER" id="PTHR24419:SF18">
    <property type="entry name" value="SERINE_THREONINE-PROTEIN KINASE HASPIN"/>
    <property type="match status" value="1"/>
</dbReference>
<dbReference type="PROSITE" id="PS50097">
    <property type="entry name" value="BTB"/>
    <property type="match status" value="1"/>
</dbReference>
<evidence type="ECO:0000256" key="14">
    <source>
        <dbReference type="ARBA" id="ARBA00023212"/>
    </source>
</evidence>
<evidence type="ECO:0000256" key="6">
    <source>
        <dbReference type="ARBA" id="ARBA00022454"/>
    </source>
</evidence>
<accession>A0A2A6CBP2</accession>
<dbReference type="Gene3D" id="3.30.200.20">
    <property type="entry name" value="Phosphorylase Kinase, domain 1"/>
    <property type="match status" value="1"/>
</dbReference>
<comment type="subcellular location">
    <subcellularLocation>
        <location evidence="4">Chromosome</location>
    </subcellularLocation>
    <subcellularLocation>
        <location evidence="3">Cytoplasm</location>
        <location evidence="3">Cytoskeleton</location>
        <location evidence="3">Spindle</location>
    </subcellularLocation>
    <subcellularLocation>
        <location evidence="2">Nucleus</location>
    </subcellularLocation>
</comment>
<dbReference type="GO" id="GO:0005694">
    <property type="term" value="C:chromosome"/>
    <property type="evidence" value="ECO:0007669"/>
    <property type="project" value="UniProtKB-SubCell"/>
</dbReference>
<dbReference type="PROSITE" id="PS50158">
    <property type="entry name" value="ZF_CCHC"/>
    <property type="match status" value="1"/>
</dbReference>
<keyword evidence="9" id="KW-0597">Phosphoprotein</keyword>
<evidence type="ECO:0000256" key="17">
    <source>
        <dbReference type="ARBA" id="ARBA00048679"/>
    </source>
</evidence>
<dbReference type="GO" id="GO:0003676">
    <property type="term" value="F:nucleic acid binding"/>
    <property type="evidence" value="ECO:0007669"/>
    <property type="project" value="InterPro"/>
</dbReference>
<dbReference type="SUPFAM" id="SSF54695">
    <property type="entry name" value="POZ domain"/>
    <property type="match status" value="1"/>
</dbReference>
<dbReference type="SUPFAM" id="SSF56112">
    <property type="entry name" value="Protein kinase-like (PK-like)"/>
    <property type="match status" value="1"/>
</dbReference>
<dbReference type="EnsemblMetazoa" id="PPA16460.1">
    <property type="protein sequence ID" value="PPA16460.1"/>
    <property type="gene ID" value="WBGene00106014"/>
</dbReference>
<evidence type="ECO:0000256" key="10">
    <source>
        <dbReference type="ARBA" id="ARBA00022679"/>
    </source>
</evidence>
<dbReference type="GO" id="GO:0010564">
    <property type="term" value="P:regulation of cell cycle process"/>
    <property type="evidence" value="ECO:0007669"/>
    <property type="project" value="UniProtKB-ARBA"/>
</dbReference>
<feature type="region of interest" description="Disordered" evidence="19">
    <location>
        <begin position="1573"/>
        <end position="1636"/>
    </location>
</feature>
<evidence type="ECO:0000256" key="2">
    <source>
        <dbReference type="ARBA" id="ARBA00004123"/>
    </source>
</evidence>
<keyword evidence="13" id="KW-0067">ATP-binding</keyword>
<keyword evidence="21" id="KW-1185">Reference proteome</keyword>
<dbReference type="InterPro" id="IPR000719">
    <property type="entry name" value="Prot_kinase_dom"/>
</dbReference>
<evidence type="ECO:0000256" key="1">
    <source>
        <dbReference type="ARBA" id="ARBA00001946"/>
    </source>
</evidence>
<proteinExistence type="predicted"/>
<feature type="compositionally biased region" description="Basic and acidic residues" evidence="19">
    <location>
        <begin position="1378"/>
        <end position="1390"/>
    </location>
</feature>
<evidence type="ECO:0000256" key="12">
    <source>
        <dbReference type="ARBA" id="ARBA00022777"/>
    </source>
</evidence>
<evidence type="ECO:0000256" key="9">
    <source>
        <dbReference type="ARBA" id="ARBA00022553"/>
    </source>
</evidence>
<comment type="catalytic activity">
    <reaction evidence="17">
        <text>L-seryl-[protein] + ATP = O-phospho-L-seryl-[protein] + ADP + H(+)</text>
        <dbReference type="Rhea" id="RHEA:17989"/>
        <dbReference type="Rhea" id="RHEA-COMP:9863"/>
        <dbReference type="Rhea" id="RHEA-COMP:11604"/>
        <dbReference type="ChEBI" id="CHEBI:15378"/>
        <dbReference type="ChEBI" id="CHEBI:29999"/>
        <dbReference type="ChEBI" id="CHEBI:30616"/>
        <dbReference type="ChEBI" id="CHEBI:83421"/>
        <dbReference type="ChEBI" id="CHEBI:456216"/>
        <dbReference type="EC" id="2.7.11.1"/>
    </reaction>
</comment>
<evidence type="ECO:0000256" key="5">
    <source>
        <dbReference type="ARBA" id="ARBA00012513"/>
    </source>
</evidence>
<evidence type="ECO:0000256" key="18">
    <source>
        <dbReference type="SAM" id="Coils"/>
    </source>
</evidence>
<dbReference type="Pfam" id="PF00651">
    <property type="entry name" value="BTB"/>
    <property type="match status" value="1"/>
</dbReference>
<dbReference type="InterPro" id="IPR017441">
    <property type="entry name" value="Protein_kinase_ATP_BS"/>
</dbReference>
<dbReference type="EC" id="2.7.11.1" evidence="5"/>
<comment type="cofactor">
    <cofactor evidence="1">
        <name>Mg(2+)</name>
        <dbReference type="ChEBI" id="CHEBI:18420"/>
    </cofactor>
</comment>
<organism evidence="20 21">
    <name type="scientific">Pristionchus pacificus</name>
    <name type="common">Parasitic nematode worm</name>
    <dbReference type="NCBI Taxonomy" id="54126"/>
    <lineage>
        <taxon>Eukaryota</taxon>
        <taxon>Metazoa</taxon>
        <taxon>Ecdysozoa</taxon>
        <taxon>Nematoda</taxon>
        <taxon>Chromadorea</taxon>
        <taxon>Rhabditida</taxon>
        <taxon>Rhabditina</taxon>
        <taxon>Diplogasteromorpha</taxon>
        <taxon>Diplogasteroidea</taxon>
        <taxon>Neodiplogasteridae</taxon>
        <taxon>Pristionchus</taxon>
    </lineage>
</organism>
<dbReference type="InterPro" id="IPR001878">
    <property type="entry name" value="Znf_CCHC"/>
</dbReference>
<dbReference type="GO" id="GO:0005819">
    <property type="term" value="C:spindle"/>
    <property type="evidence" value="ECO:0007669"/>
    <property type="project" value="UniProtKB-SubCell"/>
</dbReference>
<dbReference type="Gene3D" id="1.10.510.10">
    <property type="entry name" value="Transferase(Phosphotransferase) domain 1"/>
    <property type="match status" value="1"/>
</dbReference>
<feature type="coiled-coil region" evidence="18">
    <location>
        <begin position="311"/>
        <end position="341"/>
    </location>
</feature>
<evidence type="ECO:0000256" key="8">
    <source>
        <dbReference type="ARBA" id="ARBA00022527"/>
    </source>
</evidence>
<reference evidence="21" key="1">
    <citation type="journal article" date="2008" name="Nat. Genet.">
        <title>The Pristionchus pacificus genome provides a unique perspective on nematode lifestyle and parasitism.</title>
        <authorList>
            <person name="Dieterich C."/>
            <person name="Clifton S.W."/>
            <person name="Schuster L.N."/>
            <person name="Chinwalla A."/>
            <person name="Delehaunty K."/>
            <person name="Dinkelacker I."/>
            <person name="Fulton L."/>
            <person name="Fulton R."/>
            <person name="Godfrey J."/>
            <person name="Minx P."/>
            <person name="Mitreva M."/>
            <person name="Roeseler W."/>
            <person name="Tian H."/>
            <person name="Witte H."/>
            <person name="Yang S.P."/>
            <person name="Wilson R.K."/>
            <person name="Sommer R.J."/>
        </authorList>
    </citation>
    <scope>NUCLEOTIDE SEQUENCE [LARGE SCALE GENOMIC DNA]</scope>
    <source>
        <strain evidence="21">PS312</strain>
    </source>
</reference>
<evidence type="ECO:0000256" key="13">
    <source>
        <dbReference type="ARBA" id="ARBA00022840"/>
    </source>
</evidence>
<feature type="compositionally biased region" description="Basic and acidic residues" evidence="19">
    <location>
        <begin position="1610"/>
        <end position="1636"/>
    </location>
</feature>
<evidence type="ECO:0000256" key="15">
    <source>
        <dbReference type="ARBA" id="ARBA00023242"/>
    </source>
</evidence>
<evidence type="ECO:0000256" key="4">
    <source>
        <dbReference type="ARBA" id="ARBA00004286"/>
    </source>
</evidence>
<feature type="coiled-coil region" evidence="18">
    <location>
        <begin position="142"/>
        <end position="195"/>
    </location>
</feature>
<dbReference type="GO" id="GO:0000278">
    <property type="term" value="P:mitotic cell cycle"/>
    <property type="evidence" value="ECO:0000318"/>
    <property type="project" value="GO_Central"/>
</dbReference>
<keyword evidence="12" id="KW-0418">Kinase</keyword>
<dbReference type="PANTHER" id="PTHR24419">
    <property type="entry name" value="INTERLEUKIN-1 RECEPTOR-ASSOCIATED KINASE"/>
    <property type="match status" value="1"/>
</dbReference>
<keyword evidence="11" id="KW-0547">Nucleotide-binding</keyword>
<evidence type="ECO:0000256" key="11">
    <source>
        <dbReference type="ARBA" id="ARBA00022741"/>
    </source>
</evidence>
<comment type="catalytic activity">
    <reaction evidence="16">
        <text>L-threonyl-[protein] + ATP = O-phospho-L-threonyl-[protein] + ADP + H(+)</text>
        <dbReference type="Rhea" id="RHEA:46608"/>
        <dbReference type="Rhea" id="RHEA-COMP:11060"/>
        <dbReference type="Rhea" id="RHEA-COMP:11605"/>
        <dbReference type="ChEBI" id="CHEBI:15378"/>
        <dbReference type="ChEBI" id="CHEBI:30013"/>
        <dbReference type="ChEBI" id="CHEBI:30616"/>
        <dbReference type="ChEBI" id="CHEBI:61977"/>
        <dbReference type="ChEBI" id="CHEBI:456216"/>
        <dbReference type="EC" id="2.7.11.1"/>
    </reaction>
</comment>
<dbReference type="SMART" id="SM00225">
    <property type="entry name" value="BTB"/>
    <property type="match status" value="1"/>
</dbReference>
<dbReference type="InterPro" id="IPR000210">
    <property type="entry name" value="BTB/POZ_dom"/>
</dbReference>
<evidence type="ECO:0000256" key="3">
    <source>
        <dbReference type="ARBA" id="ARBA00004186"/>
    </source>
</evidence>
<reference evidence="20" key="2">
    <citation type="submission" date="2022-06" db="UniProtKB">
        <authorList>
            <consortium name="EnsemblMetazoa"/>
        </authorList>
    </citation>
    <scope>IDENTIFICATION</scope>
    <source>
        <strain evidence="20">PS312</strain>
    </source>
</reference>
<dbReference type="PROSITE" id="PS00107">
    <property type="entry name" value="PROTEIN_KINASE_ATP"/>
    <property type="match status" value="1"/>
</dbReference>
<dbReference type="GO" id="GO:0005524">
    <property type="term" value="F:ATP binding"/>
    <property type="evidence" value="ECO:0007669"/>
    <property type="project" value="UniProtKB-UniRule"/>
</dbReference>
<dbReference type="GO" id="GO:0005737">
    <property type="term" value="C:cytoplasm"/>
    <property type="evidence" value="ECO:0000318"/>
    <property type="project" value="GO_Central"/>
</dbReference>
<feature type="region of interest" description="Disordered" evidence="19">
    <location>
        <begin position="1726"/>
        <end position="1747"/>
    </location>
</feature>
<keyword evidence="8" id="KW-0723">Serine/threonine-protein kinase</keyword>
<dbReference type="FunFam" id="1.10.510.10:FF:000401">
    <property type="entry name" value="serine/threonine-protein kinase haspin"/>
    <property type="match status" value="1"/>
</dbReference>
<feature type="compositionally biased region" description="Basic and acidic residues" evidence="19">
    <location>
        <begin position="1733"/>
        <end position="1743"/>
    </location>
</feature>
<feature type="region of interest" description="Disordered" evidence="19">
    <location>
        <begin position="592"/>
        <end position="635"/>
    </location>
</feature>
<dbReference type="InterPro" id="IPR011333">
    <property type="entry name" value="SKP1/BTB/POZ_sf"/>
</dbReference>
<sequence length="2285" mass="261043">HIRMTAIDTSDENNELGLLFGEERKMDETMPTSVINSLRETAAEIRNGNQQVGDNGVPRLVRSKRMALAISTEPRDVLQRVSDGVLKLREKLLTREKNNKGATNKSVAEFEKYFDDENKIISADITILDGALVVLSGESKEKARLLLNYEDERRKVDDMTEAFVKAVDGTRFTDVLELRNNFDTLSERLKERDERDANILNRTDFESIEQMAKNVRTVRSESNDTRLREVVTVALSDLGLKDMIEVVEEVNELRDKNGQMADLIELIMKEVQVLRMNEIIDSIQMSIIERNELEKKFKELKIHFSTAMDMVDKLTIERNEVAAELNEIKKKDAKAADAEKRAKAAAKIFISSSYSGTDVANARKWRSEREITEPIRDGFLMRYEHMGNDAAKQILIDSLTGRSAIDYKGLPDDYRKKSIRDCLSWLEERCFGGALFSALDIERSFRAMKPHGRRVDDVCFELESMVARMHPGDLRKQEEVKCLQLTIVYERSAEYRELLKMLKENKQYSEMKSHLQVSEYMGRLNRYQRYDNGGHGSDQWNTRNGNGSRSDFDRFAKECYGCGEMGHPRNRCPNGQGAGDNRDTPQVIENQVNEVNTPQTIPPAGTGNSRRSGENRKALKQQTMEAGEDQGKMRGGMPQFFKKSRSDGLQIIPDVQYEICDAQKKTIKTVGTIAVDVKMDIGNPCKVGFLVAESDIDEVLLGTCALEAMGLEMRLKDESRMIRDTVAPAVVKGNERGVPYIDIGGNAVVNSLSKSRVEFPDENSSRSDNVDVVLRNVVLGRAGNEKRKHGESTEEHVKAQARAVSVDSEAESANCRQVIVVGNPVRPDYQCNEGVRRILDFISKNGVSADSKVNDSLTDDGGAKQLRQSLVAFVPSCSRIMKSYGDWRQLECITYEDEEDLKLKIKSMEAANSFPKSIVILLKMEFARKALNEFRSYMEEIVKKTDVAAYIGSDILPMKASEVQVEAVKVNQMWLTQWRLENPMKNLIMISAISAMIWNTYQLQFAIHHVEKGEDDNALSLFTDDQSRTHYELHVKISNTCECSMNSPIPELTMIHSAHISIPNGEKIPVSKELLVLSSEFFRSLFEGNYAEKKTGIFEIKDVEPEEFRWFVDSLHSRKWEFSSGEHEILSLRYADLYALLRLHQYILPYLKSNRFYKIRTEYIEDKFLLCSRFHDSCELLRWVLSNVETDREMFDLVYRCVPLMQTTNIQAAIKALEKSVIALKKQEISEEKLNVLMDTRSDSRASVHLVCYQLPDKIILEDFFMVDYAGWSPSVIHLEKIWDRVLMRNRIKDFRTRPSTTVSHIDLDVIEESDEETESDVELFKSLECLENRPKPRKAKKRVERNQKGKPLRATNWIPEVLSDSDHAEEVDESEQGMDKPNEDNRDEMQKEYDKMNKQFDSFDDFSLPVETECEAVPMKWDDKKKAMRPMTAIELAEREEKERLREERQRQRVIEEKENRFEKVKRRNDNEDEVEKVVARSTTPEMQQLRIPDLRTCLRRMSEMPRRPEGTPLLRRIRDSGALPRLTLATNNILDGLMRPHEMGTPGRRESVAVQQRRMTVAPSQAAALIEEEEEDMQEKSEISTRTVPSRRETDTHVKSSKRSTRTHPSDEGKRRMTRSGKKDGASLVEKEDIPVMLFSDSEEEQEEEELVGIEEAHSARVEAISARRSMMIADPVEPVLHSTPVRISSQEPRRASGRLSRLMGVSPIRRRASVVTTFDDVIDDDEEEEKTERRNKRESDGADSLVATRIEEKDEKMFVESGNEEDEDDLAEAIERSMILDESRRPTVPAAANDTVATIQATLMGDTVVGGGGTLMFENTMGGAYGDGTRATLAEEYAGDTLMMGDDDSVLPYAAPAARGSLQPQPRRRTTMGNETIDVSMTSVASVATQRNASMMSRRNVSQITNESRFANELPFYLHDFVGETALEQLLHVVGQDKVQEWRQQLPKDTLTNLKKLGEGTYGEVFSTMMNGAPVAMKIIPFEDEIQYFDGVVNGETLKSTAEILPEILITRELSSLDNDKAAFSTSTFIPLVQCHVVKGNYPDELLREWDEYDRKKGSENNRPSDYACPDALFVAIGLAMGGIDVESYKVKNEKESLSALFQLAFALVVAENELEFEHRDLHIGNVLIAKVPVNEEIKYRLLGRNVYVKSHGVKLSIIDFTNSRLRKEGTTIFLDLEQDEELFQGQGDYQFDIYRLMRQHNKGNWRDFCPKSNIYWLHYMAKELILEERKKGLAKGFTKRRRKELFTVFDSLPDHDEIKAFLNSEAVYDIMQEFVRFEEAE</sequence>
<accession>A0A8R1UDE1</accession>
<protein>
    <recommendedName>
        <fullName evidence="5">non-specific serine/threonine protein kinase</fullName>
        <ecNumber evidence="5">2.7.11.1</ecNumber>
    </recommendedName>
</protein>
<dbReference type="FunFam" id="3.30.200.20:FF:000409">
    <property type="entry name" value="serine/threonine-protein kinase haspin"/>
    <property type="match status" value="1"/>
</dbReference>
<evidence type="ECO:0000313" key="21">
    <source>
        <dbReference type="Proteomes" id="UP000005239"/>
    </source>
</evidence>
<evidence type="ECO:0000313" key="20">
    <source>
        <dbReference type="EnsemblMetazoa" id="PPA16460.1"/>
    </source>
</evidence>
<feature type="region of interest" description="Disordered" evidence="19">
    <location>
        <begin position="1539"/>
        <end position="1560"/>
    </location>
</feature>
<dbReference type="InterPro" id="IPR024604">
    <property type="entry name" value="GSG2_C"/>
</dbReference>
<dbReference type="PROSITE" id="PS50011">
    <property type="entry name" value="PROTEIN_KINASE_DOM"/>
    <property type="match status" value="1"/>
</dbReference>
<dbReference type="GO" id="GO:0072354">
    <property type="term" value="F:histone H3T3 kinase activity"/>
    <property type="evidence" value="ECO:0000318"/>
    <property type="project" value="GO_Central"/>
</dbReference>
<dbReference type="Pfam" id="PF12330">
    <property type="entry name" value="Haspin_kinase"/>
    <property type="match status" value="1"/>
</dbReference>
<keyword evidence="18" id="KW-0175">Coiled coil</keyword>
<dbReference type="InterPro" id="IPR011009">
    <property type="entry name" value="Kinase-like_dom_sf"/>
</dbReference>
<name>A0A2A6CBP2_PRIPA</name>
<keyword evidence="14" id="KW-0206">Cytoskeleton</keyword>
<feature type="compositionally biased region" description="Basic and acidic residues" evidence="19">
    <location>
        <begin position="1540"/>
        <end position="1553"/>
    </location>
</feature>
<dbReference type="SMART" id="SM01331">
    <property type="entry name" value="DUF3635"/>
    <property type="match status" value="1"/>
</dbReference>
<keyword evidence="6" id="KW-0158">Chromosome</keyword>
<dbReference type="GO" id="GO:0005634">
    <property type="term" value="C:nucleus"/>
    <property type="evidence" value="ECO:0000318"/>
    <property type="project" value="GO_Central"/>
</dbReference>
<evidence type="ECO:0000256" key="7">
    <source>
        <dbReference type="ARBA" id="ARBA00022490"/>
    </source>
</evidence>
<evidence type="ECO:0000256" key="19">
    <source>
        <dbReference type="SAM" id="MobiDB-lite"/>
    </source>
</evidence>
<feature type="region of interest" description="Disordered" evidence="19">
    <location>
        <begin position="1336"/>
        <end position="1390"/>
    </location>
</feature>
<dbReference type="GO" id="GO:0035556">
    <property type="term" value="P:intracellular signal transduction"/>
    <property type="evidence" value="ECO:0000318"/>
    <property type="project" value="GO_Central"/>
</dbReference>
<dbReference type="Gene3D" id="3.30.710.10">
    <property type="entry name" value="Potassium Channel Kv1.1, Chain A"/>
    <property type="match status" value="1"/>
</dbReference>
<keyword evidence="10" id="KW-0808">Transferase</keyword>
<feature type="coiled-coil region" evidence="18">
    <location>
        <begin position="1438"/>
        <end position="1476"/>
    </location>
</feature>
<feature type="compositionally biased region" description="Acidic residues" evidence="19">
    <location>
        <begin position="1368"/>
        <end position="1377"/>
    </location>
</feature>
<gene>
    <name evidence="20" type="primary">WBGene00106014</name>
</gene>
<feature type="compositionally biased region" description="Basic residues" evidence="19">
    <location>
        <begin position="1336"/>
        <end position="1352"/>
    </location>
</feature>
<dbReference type="CDD" id="cd18186">
    <property type="entry name" value="BTB_POZ_ZBTB_KLHL-like"/>
    <property type="match status" value="1"/>
</dbReference>
<dbReference type="GO" id="GO:0008270">
    <property type="term" value="F:zinc ion binding"/>
    <property type="evidence" value="ECO:0007669"/>
    <property type="project" value="InterPro"/>
</dbReference>
<keyword evidence="7" id="KW-0963">Cytoplasm</keyword>
<keyword evidence="15" id="KW-0539">Nucleus</keyword>
<evidence type="ECO:0000256" key="16">
    <source>
        <dbReference type="ARBA" id="ARBA00047899"/>
    </source>
</evidence>
<dbReference type="Proteomes" id="UP000005239">
    <property type="component" value="Unassembled WGS sequence"/>
</dbReference>